<keyword evidence="2" id="KW-0472">Membrane</keyword>
<dbReference type="InterPro" id="IPR045800">
    <property type="entry name" value="HMBD"/>
</dbReference>
<feature type="transmembrane region" description="Helical" evidence="2">
    <location>
        <begin position="123"/>
        <end position="144"/>
    </location>
</feature>
<dbReference type="Gene3D" id="1.10.620.20">
    <property type="entry name" value="Ribonucleotide Reductase, subunit A"/>
    <property type="match status" value="1"/>
</dbReference>
<dbReference type="InterPro" id="IPR007029">
    <property type="entry name" value="YHS_dom"/>
</dbReference>
<dbReference type="SMART" id="SM00746">
    <property type="entry name" value="TRASH"/>
    <property type="match status" value="1"/>
</dbReference>
<dbReference type="EMBL" id="LGVV01000059">
    <property type="protein sequence ID" value="KNX40288.1"/>
    <property type="molecule type" value="Genomic_DNA"/>
</dbReference>
<dbReference type="GO" id="GO:0046872">
    <property type="term" value="F:metal ion binding"/>
    <property type="evidence" value="ECO:0007669"/>
    <property type="project" value="InterPro"/>
</dbReference>
<evidence type="ECO:0000256" key="2">
    <source>
        <dbReference type="SAM" id="Phobius"/>
    </source>
</evidence>
<accession>A0A0L6CRW5</accession>
<reference evidence="5" key="1">
    <citation type="submission" date="2015-07" db="EMBL/GenBank/DDBJ databases">
        <title>Draft Genome Sequence of Roseovarius tolerans EL-164, a producer of N-Acylated Alanine Methyl Esters (NAMEs).</title>
        <authorList>
            <person name="Voget S."/>
            <person name="Bruns H."/>
            <person name="Wagner-Doebler I."/>
            <person name="Schulz S."/>
            <person name="Daniel R."/>
        </authorList>
    </citation>
    <scope>NUCLEOTIDE SEQUENCE [LARGE SCALE GENOMIC DNA]</scope>
    <source>
        <strain evidence="5">EL-164</strain>
    </source>
</reference>
<dbReference type="Proteomes" id="UP000037046">
    <property type="component" value="Unassembled WGS sequence"/>
</dbReference>
<evidence type="ECO:0000313" key="4">
    <source>
        <dbReference type="EMBL" id="KNX40288.1"/>
    </source>
</evidence>
<feature type="transmembrane region" description="Helical" evidence="2">
    <location>
        <begin position="156"/>
        <end position="175"/>
    </location>
</feature>
<dbReference type="GO" id="GO:0016491">
    <property type="term" value="F:oxidoreductase activity"/>
    <property type="evidence" value="ECO:0007669"/>
    <property type="project" value="InterPro"/>
</dbReference>
<dbReference type="InterPro" id="IPR009078">
    <property type="entry name" value="Ferritin-like_SF"/>
</dbReference>
<evidence type="ECO:0000259" key="3">
    <source>
        <dbReference type="SMART" id="SM00746"/>
    </source>
</evidence>
<keyword evidence="2" id="KW-1133">Transmembrane helix</keyword>
<dbReference type="AlphaFoldDB" id="A0A0L6CRW5"/>
<dbReference type="SUPFAM" id="SSF47240">
    <property type="entry name" value="Ferritin-like"/>
    <property type="match status" value="1"/>
</dbReference>
<protein>
    <submittedName>
        <fullName evidence="4">Copper-transporting P-type ATPase</fullName>
        <ecNumber evidence="4">3.6.3.4</ecNumber>
    </submittedName>
</protein>
<keyword evidence="4" id="KW-0378">Hydrolase</keyword>
<name>A0A0L6CRW5_9RHOB</name>
<sequence length="215" mass="23571">MDHDHPHAAPEIPAGTETAKDPVCGMTVAVKPDGRHAEFEGETFHFCSERCQTKFKADPWHYASGRAAGKKKAAPANVQYTCPMHPEIVRDAPGACPLCGMALEPMVPSDEPSHELTDFTRRMWISAAAAVPLIVLTMGGLVGLPVRDWIGHQVASYLEFVLATPIVLWAAWPFFKRGWDSIVNRSPNMWTLISLGVGAAYVRRGPRRPPVHARG</sequence>
<organism evidence="4 5">
    <name type="scientific">Roseovarius tolerans</name>
    <dbReference type="NCBI Taxonomy" id="74031"/>
    <lineage>
        <taxon>Bacteria</taxon>
        <taxon>Pseudomonadati</taxon>
        <taxon>Pseudomonadota</taxon>
        <taxon>Alphaproteobacteria</taxon>
        <taxon>Rhodobacterales</taxon>
        <taxon>Roseobacteraceae</taxon>
        <taxon>Roseovarius</taxon>
    </lineage>
</organism>
<keyword evidence="5" id="KW-1185">Reference proteome</keyword>
<dbReference type="PATRIC" id="fig|74031.6.peg.3254"/>
<feature type="domain" description="TRASH" evidence="3">
    <location>
        <begin position="21"/>
        <end position="59"/>
    </location>
</feature>
<feature type="region of interest" description="Disordered" evidence="1">
    <location>
        <begin position="1"/>
        <end position="20"/>
    </location>
</feature>
<proteinExistence type="predicted"/>
<comment type="caution">
    <text evidence="4">The sequence shown here is derived from an EMBL/GenBank/DDBJ whole genome shotgun (WGS) entry which is preliminary data.</text>
</comment>
<evidence type="ECO:0000313" key="5">
    <source>
        <dbReference type="Proteomes" id="UP000037046"/>
    </source>
</evidence>
<dbReference type="InterPro" id="IPR012348">
    <property type="entry name" value="RNR-like"/>
</dbReference>
<dbReference type="GO" id="GO:0016787">
    <property type="term" value="F:hydrolase activity"/>
    <property type="evidence" value="ECO:0007669"/>
    <property type="project" value="UniProtKB-KW"/>
</dbReference>
<gene>
    <name evidence="4" type="primary">actP_3</name>
    <name evidence="4" type="ORF">ROTO_31840</name>
</gene>
<evidence type="ECO:0000256" key="1">
    <source>
        <dbReference type="SAM" id="MobiDB-lite"/>
    </source>
</evidence>
<dbReference type="Pfam" id="PF04945">
    <property type="entry name" value="YHS"/>
    <property type="match status" value="1"/>
</dbReference>
<dbReference type="EC" id="3.6.3.4" evidence="4"/>
<dbReference type="Pfam" id="PF19335">
    <property type="entry name" value="HMBD"/>
    <property type="match status" value="1"/>
</dbReference>
<keyword evidence="2" id="KW-0812">Transmembrane</keyword>
<dbReference type="InterPro" id="IPR011017">
    <property type="entry name" value="TRASH_dom"/>
</dbReference>